<dbReference type="PANTHER" id="PTHR31301">
    <property type="entry name" value="LOB DOMAIN-CONTAINING PROTEIN 4-RELATED"/>
    <property type="match status" value="1"/>
</dbReference>
<feature type="domain" description="LOB" evidence="3">
    <location>
        <begin position="40"/>
        <end position="141"/>
    </location>
</feature>
<accession>A0AAW2L1R3</accession>
<dbReference type="PROSITE" id="PS50891">
    <property type="entry name" value="LOB"/>
    <property type="match status" value="2"/>
</dbReference>
<evidence type="ECO:0000313" key="4">
    <source>
        <dbReference type="EMBL" id="KAL0311873.1"/>
    </source>
</evidence>
<organism evidence="4">
    <name type="scientific">Sesamum radiatum</name>
    <name type="common">Black benniseed</name>
    <dbReference type="NCBI Taxonomy" id="300843"/>
    <lineage>
        <taxon>Eukaryota</taxon>
        <taxon>Viridiplantae</taxon>
        <taxon>Streptophyta</taxon>
        <taxon>Embryophyta</taxon>
        <taxon>Tracheophyta</taxon>
        <taxon>Spermatophyta</taxon>
        <taxon>Magnoliopsida</taxon>
        <taxon>eudicotyledons</taxon>
        <taxon>Gunneridae</taxon>
        <taxon>Pentapetalae</taxon>
        <taxon>asterids</taxon>
        <taxon>lamiids</taxon>
        <taxon>Lamiales</taxon>
        <taxon>Pedaliaceae</taxon>
        <taxon>Sesamum</taxon>
    </lineage>
</organism>
<evidence type="ECO:0000256" key="1">
    <source>
        <dbReference type="ARBA" id="ARBA00005474"/>
    </source>
</evidence>
<evidence type="ECO:0000256" key="2">
    <source>
        <dbReference type="SAM" id="MobiDB-lite"/>
    </source>
</evidence>
<comment type="caution">
    <text evidence="4">The sequence shown here is derived from an EMBL/GenBank/DDBJ whole genome shotgun (WGS) entry which is preliminary data.</text>
</comment>
<dbReference type="PANTHER" id="PTHR31301:SF186">
    <property type="entry name" value="OS09G0364100 PROTEIN"/>
    <property type="match status" value="1"/>
</dbReference>
<dbReference type="InterPro" id="IPR004883">
    <property type="entry name" value="LOB"/>
</dbReference>
<dbReference type="AlphaFoldDB" id="A0AAW2L1R3"/>
<sequence>MNSPNKNPTATTNLPDPAHDLPLTTPQLSNRGGPGASVGQACAACKYQRRRCAPDCPLAPFFPADRVKEFLNAHKLFGVGNIVKILKKVPQHERQNAMRSVIFEANVRARDPVGGCHRLIRDMEERLRLCNSELDFVRKRLAFYKYNLLLNDETPNSNIYDFVQNTMCKRAVGVGSVRFAGCSDEELIKVEMVEQFLNDKPTRLSNETEDPMPDVFLERHKESKESWSDCIASSLVWFAPSKRGVQKLAQAKTRITTTQLPNIDFSFTIPEFSDGGPDDACLLCKLQKRICPPSCSMTLFFREDRKPEEVVNVHRLFRAGYIVETLKTVPHHQRQDAVRSLVFEANMRAVDPVGGCHGLIRTMERRLDFCRSQLESELQVLAFYKSQQVLQNDKTPNSNTCDSFQIQNTKCKPPVDVGSVLLHDGSSSQVPHQPRRDAATTNRSKYSF</sequence>
<dbReference type="EMBL" id="JACGWJ010000026">
    <property type="protein sequence ID" value="KAL0311873.1"/>
    <property type="molecule type" value="Genomic_DNA"/>
</dbReference>
<reference evidence="4" key="2">
    <citation type="journal article" date="2024" name="Plant">
        <title>Genomic evolution and insights into agronomic trait innovations of Sesamum species.</title>
        <authorList>
            <person name="Miao H."/>
            <person name="Wang L."/>
            <person name="Qu L."/>
            <person name="Liu H."/>
            <person name="Sun Y."/>
            <person name="Le M."/>
            <person name="Wang Q."/>
            <person name="Wei S."/>
            <person name="Zheng Y."/>
            <person name="Lin W."/>
            <person name="Duan Y."/>
            <person name="Cao H."/>
            <person name="Xiong S."/>
            <person name="Wang X."/>
            <person name="Wei L."/>
            <person name="Li C."/>
            <person name="Ma Q."/>
            <person name="Ju M."/>
            <person name="Zhao R."/>
            <person name="Li G."/>
            <person name="Mu C."/>
            <person name="Tian Q."/>
            <person name="Mei H."/>
            <person name="Zhang T."/>
            <person name="Gao T."/>
            <person name="Zhang H."/>
        </authorList>
    </citation>
    <scope>NUCLEOTIDE SEQUENCE</scope>
    <source>
        <strain evidence="4">G02</strain>
    </source>
</reference>
<dbReference type="Pfam" id="PF03195">
    <property type="entry name" value="LOB"/>
    <property type="match status" value="2"/>
</dbReference>
<name>A0AAW2L1R3_SESRA</name>
<feature type="region of interest" description="Disordered" evidence="2">
    <location>
        <begin position="422"/>
        <end position="448"/>
    </location>
</feature>
<evidence type="ECO:0000259" key="3">
    <source>
        <dbReference type="PROSITE" id="PS50891"/>
    </source>
</evidence>
<feature type="compositionally biased region" description="Polar residues" evidence="2">
    <location>
        <begin position="439"/>
        <end position="448"/>
    </location>
</feature>
<comment type="similarity">
    <text evidence="1">Belongs to the LOB domain-containing protein family.</text>
</comment>
<protein>
    <submittedName>
        <fullName evidence="4">LOB domain-containing protein 22</fullName>
    </submittedName>
</protein>
<feature type="domain" description="LOB" evidence="3">
    <location>
        <begin position="279"/>
        <end position="381"/>
    </location>
</feature>
<proteinExistence type="inferred from homology"/>
<reference evidence="4" key="1">
    <citation type="submission" date="2020-06" db="EMBL/GenBank/DDBJ databases">
        <authorList>
            <person name="Li T."/>
            <person name="Hu X."/>
            <person name="Zhang T."/>
            <person name="Song X."/>
            <person name="Zhang H."/>
            <person name="Dai N."/>
            <person name="Sheng W."/>
            <person name="Hou X."/>
            <person name="Wei L."/>
        </authorList>
    </citation>
    <scope>NUCLEOTIDE SEQUENCE</scope>
    <source>
        <strain evidence="4">G02</strain>
        <tissue evidence="4">Leaf</tissue>
    </source>
</reference>
<feature type="region of interest" description="Disordered" evidence="2">
    <location>
        <begin position="1"/>
        <end position="33"/>
    </location>
</feature>
<feature type="compositionally biased region" description="Polar residues" evidence="2">
    <location>
        <begin position="1"/>
        <end position="14"/>
    </location>
</feature>
<gene>
    <name evidence="4" type="ORF">Sradi_5586600</name>
</gene>